<dbReference type="EMBL" id="JAPWDO010000008">
    <property type="protein sequence ID" value="KAJ5459281.1"/>
    <property type="molecule type" value="Genomic_DNA"/>
</dbReference>
<feature type="region of interest" description="Disordered" evidence="1">
    <location>
        <begin position="49"/>
        <end position="70"/>
    </location>
</feature>
<organism evidence="2 3">
    <name type="scientific">Penicillium desertorum</name>
    <dbReference type="NCBI Taxonomy" id="1303715"/>
    <lineage>
        <taxon>Eukaryota</taxon>
        <taxon>Fungi</taxon>
        <taxon>Dikarya</taxon>
        <taxon>Ascomycota</taxon>
        <taxon>Pezizomycotina</taxon>
        <taxon>Eurotiomycetes</taxon>
        <taxon>Eurotiomycetidae</taxon>
        <taxon>Eurotiales</taxon>
        <taxon>Aspergillaceae</taxon>
        <taxon>Penicillium</taxon>
    </lineage>
</organism>
<sequence>MSTTLYIPQRHDFPRSSNPSFFFEYVTTSRDGQIAEYQRVVDQHFCRPTKERCSSSGSNNDDVPEELKDV</sequence>
<gene>
    <name evidence="2" type="ORF">N7530_011225</name>
</gene>
<evidence type="ECO:0000256" key="1">
    <source>
        <dbReference type="SAM" id="MobiDB-lite"/>
    </source>
</evidence>
<accession>A0A9W9WGT5</accession>
<evidence type="ECO:0000313" key="3">
    <source>
        <dbReference type="Proteomes" id="UP001147760"/>
    </source>
</evidence>
<reference evidence="2" key="2">
    <citation type="journal article" date="2023" name="IMA Fungus">
        <title>Comparative genomic study of the Penicillium genus elucidates a diverse pangenome and 15 lateral gene transfer events.</title>
        <authorList>
            <person name="Petersen C."/>
            <person name="Sorensen T."/>
            <person name="Nielsen M.R."/>
            <person name="Sondergaard T.E."/>
            <person name="Sorensen J.L."/>
            <person name="Fitzpatrick D.A."/>
            <person name="Frisvad J.C."/>
            <person name="Nielsen K.L."/>
        </authorList>
    </citation>
    <scope>NUCLEOTIDE SEQUENCE</scope>
    <source>
        <strain evidence="2">IBT 17660</strain>
    </source>
</reference>
<proteinExistence type="predicted"/>
<protein>
    <submittedName>
        <fullName evidence="2">Uncharacterized protein</fullName>
    </submittedName>
</protein>
<dbReference type="Proteomes" id="UP001147760">
    <property type="component" value="Unassembled WGS sequence"/>
</dbReference>
<evidence type="ECO:0000313" key="2">
    <source>
        <dbReference type="EMBL" id="KAJ5459281.1"/>
    </source>
</evidence>
<name>A0A9W9WGT5_9EURO</name>
<dbReference type="AlphaFoldDB" id="A0A9W9WGT5"/>
<reference evidence="2" key="1">
    <citation type="submission" date="2022-12" db="EMBL/GenBank/DDBJ databases">
        <authorList>
            <person name="Petersen C."/>
        </authorList>
    </citation>
    <scope>NUCLEOTIDE SEQUENCE</scope>
    <source>
        <strain evidence="2">IBT 17660</strain>
    </source>
</reference>
<keyword evidence="3" id="KW-1185">Reference proteome</keyword>
<comment type="caution">
    <text evidence="2">The sequence shown here is derived from an EMBL/GenBank/DDBJ whole genome shotgun (WGS) entry which is preliminary data.</text>
</comment>